<evidence type="ECO:0000256" key="3">
    <source>
        <dbReference type="ARBA" id="ARBA00006001"/>
    </source>
</evidence>
<feature type="binding site" evidence="18">
    <location>
        <position position="162"/>
    </location>
    <ligand>
        <name>K(+)</name>
        <dbReference type="ChEBI" id="CHEBI:29103"/>
    </ligand>
</feature>
<protein>
    <recommendedName>
        <fullName evidence="19">Bifunctional NAD(P)H-hydrate repair enzyme</fullName>
    </recommendedName>
    <alternativeName>
        <fullName evidence="19">Nicotinamide nucleotide repair protein</fullName>
    </alternativeName>
    <domain>
        <recommendedName>
            <fullName evidence="19">ADP-dependent (S)-NAD(P)H-hydrate dehydratase</fullName>
            <ecNumber evidence="19">4.2.1.136</ecNumber>
        </recommendedName>
        <alternativeName>
            <fullName evidence="19">ADP-dependent NAD(P)HX dehydratase</fullName>
        </alternativeName>
    </domain>
    <domain>
        <recommendedName>
            <fullName evidence="19">NAD(P)H-hydrate epimerase</fullName>
            <ecNumber evidence="19">5.1.99.6</ecNumber>
        </recommendedName>
    </domain>
</protein>
<dbReference type="PROSITE" id="PS51385">
    <property type="entry name" value="YJEF_N"/>
    <property type="match status" value="1"/>
</dbReference>
<dbReference type="EC" id="5.1.99.6" evidence="19"/>
<comment type="catalytic activity">
    <reaction evidence="16 17 19">
        <text>(6S)-NADPHX + ADP = AMP + phosphate + NADPH + H(+)</text>
        <dbReference type="Rhea" id="RHEA:32235"/>
        <dbReference type="ChEBI" id="CHEBI:15378"/>
        <dbReference type="ChEBI" id="CHEBI:43474"/>
        <dbReference type="ChEBI" id="CHEBI:57783"/>
        <dbReference type="ChEBI" id="CHEBI:64076"/>
        <dbReference type="ChEBI" id="CHEBI:456215"/>
        <dbReference type="ChEBI" id="CHEBI:456216"/>
        <dbReference type="EC" id="4.2.1.136"/>
    </reaction>
</comment>
<feature type="binding site" evidence="17">
    <location>
        <position position="319"/>
    </location>
    <ligand>
        <name>(6S)-NADPHX</name>
        <dbReference type="ChEBI" id="CHEBI:64076"/>
    </ligand>
</feature>
<evidence type="ECO:0000256" key="2">
    <source>
        <dbReference type="ARBA" id="ARBA00000909"/>
    </source>
</evidence>
<dbReference type="HAMAP" id="MF_01965">
    <property type="entry name" value="NADHX_dehydratase"/>
    <property type="match status" value="1"/>
</dbReference>
<keyword evidence="12 17" id="KW-0456">Lyase</keyword>
<dbReference type="CDD" id="cd01171">
    <property type="entry name" value="YXKO-related"/>
    <property type="match status" value="1"/>
</dbReference>
<dbReference type="GO" id="GO:0110051">
    <property type="term" value="P:metabolite repair"/>
    <property type="evidence" value="ECO:0007669"/>
    <property type="project" value="TreeGrafter"/>
</dbReference>
<evidence type="ECO:0000256" key="6">
    <source>
        <dbReference type="ARBA" id="ARBA00022741"/>
    </source>
</evidence>
<feature type="binding site" evidence="18">
    <location>
        <position position="62"/>
    </location>
    <ligand>
        <name>K(+)</name>
        <dbReference type="ChEBI" id="CHEBI:29103"/>
    </ligand>
</feature>
<feature type="binding site" evidence="17">
    <location>
        <position position="256"/>
    </location>
    <ligand>
        <name>(6S)-NADPHX</name>
        <dbReference type="ChEBI" id="CHEBI:64076"/>
    </ligand>
</feature>
<proteinExistence type="inferred from homology"/>
<comment type="similarity">
    <text evidence="18">Belongs to the NnrE/AIBP family.</text>
</comment>
<organism evidence="22 23">
    <name type="scientific">Halovulum dunhuangense</name>
    <dbReference type="NCBI Taxonomy" id="1505036"/>
    <lineage>
        <taxon>Bacteria</taxon>
        <taxon>Pseudomonadati</taxon>
        <taxon>Pseudomonadota</taxon>
        <taxon>Alphaproteobacteria</taxon>
        <taxon>Rhodobacterales</taxon>
        <taxon>Paracoccaceae</taxon>
        <taxon>Halovulum</taxon>
    </lineage>
</organism>
<comment type="similarity">
    <text evidence="4 19">In the C-terminal section; belongs to the NnrD/CARKD family.</text>
</comment>
<evidence type="ECO:0000256" key="11">
    <source>
        <dbReference type="ARBA" id="ARBA00023235"/>
    </source>
</evidence>
<comment type="caution">
    <text evidence="18">Lacks conserved residue(s) required for the propagation of feature annotation.</text>
</comment>
<dbReference type="EC" id="4.2.1.136" evidence="19"/>
<dbReference type="InterPro" id="IPR036652">
    <property type="entry name" value="YjeF_N_dom_sf"/>
</dbReference>
<evidence type="ECO:0000256" key="16">
    <source>
        <dbReference type="ARBA" id="ARBA00049209"/>
    </source>
</evidence>
<evidence type="ECO:0000256" key="13">
    <source>
        <dbReference type="ARBA" id="ARBA00023268"/>
    </source>
</evidence>
<accession>A0A849L307</accession>
<evidence type="ECO:0000256" key="15">
    <source>
        <dbReference type="ARBA" id="ARBA00048238"/>
    </source>
</evidence>
<dbReference type="Proteomes" id="UP000572377">
    <property type="component" value="Unassembled WGS sequence"/>
</dbReference>
<dbReference type="Gene3D" id="3.40.50.10260">
    <property type="entry name" value="YjeF N-terminal domain"/>
    <property type="match status" value="1"/>
</dbReference>
<dbReference type="GO" id="GO:0052855">
    <property type="term" value="F:ADP-dependent NAD(P)H-hydrate dehydratase activity"/>
    <property type="evidence" value="ECO:0007669"/>
    <property type="project" value="UniProtKB-UniRule"/>
</dbReference>
<evidence type="ECO:0000256" key="14">
    <source>
        <dbReference type="ARBA" id="ARBA00025153"/>
    </source>
</evidence>
<feature type="binding site" evidence="18">
    <location>
        <begin position="61"/>
        <end position="65"/>
    </location>
    <ligand>
        <name>(6S)-NADPHX</name>
        <dbReference type="ChEBI" id="CHEBI:64076"/>
    </ligand>
</feature>
<dbReference type="NCBIfam" id="TIGR00196">
    <property type="entry name" value="yjeF_cterm"/>
    <property type="match status" value="1"/>
</dbReference>
<dbReference type="Pfam" id="PF01256">
    <property type="entry name" value="Carb_kinase"/>
    <property type="match status" value="1"/>
</dbReference>
<dbReference type="PANTHER" id="PTHR12592">
    <property type="entry name" value="ATP-DEPENDENT (S)-NAD(P)H-HYDRATE DEHYDRATASE FAMILY MEMBER"/>
    <property type="match status" value="1"/>
</dbReference>
<evidence type="ECO:0000259" key="20">
    <source>
        <dbReference type="PROSITE" id="PS51383"/>
    </source>
</evidence>
<comment type="subunit">
    <text evidence="17">Homotetramer.</text>
</comment>
<feature type="binding site" evidence="18">
    <location>
        <begin position="130"/>
        <end position="136"/>
    </location>
    <ligand>
        <name>(6S)-NADPHX</name>
        <dbReference type="ChEBI" id="CHEBI:64076"/>
    </ligand>
</feature>
<keyword evidence="7 17" id="KW-0067">ATP-binding</keyword>
<dbReference type="EMBL" id="JABFBC010000001">
    <property type="protein sequence ID" value="NNU80675.1"/>
    <property type="molecule type" value="Genomic_DNA"/>
</dbReference>
<name>A0A849L307_9RHOB</name>
<dbReference type="InterPro" id="IPR017953">
    <property type="entry name" value="Carbohydrate_kinase_pred_CS"/>
</dbReference>
<evidence type="ECO:0000256" key="7">
    <source>
        <dbReference type="ARBA" id="ARBA00022840"/>
    </source>
</evidence>
<dbReference type="Gene3D" id="3.40.1190.20">
    <property type="match status" value="1"/>
</dbReference>
<dbReference type="Pfam" id="PF03853">
    <property type="entry name" value="YjeF_N"/>
    <property type="match status" value="1"/>
</dbReference>
<comment type="catalytic activity">
    <reaction evidence="2 18 19">
        <text>(6R)-NADPHX = (6S)-NADPHX</text>
        <dbReference type="Rhea" id="RHEA:32227"/>
        <dbReference type="ChEBI" id="CHEBI:64076"/>
        <dbReference type="ChEBI" id="CHEBI:64077"/>
        <dbReference type="EC" id="5.1.99.6"/>
    </reaction>
</comment>
<feature type="binding site" evidence="17">
    <location>
        <begin position="414"/>
        <end position="418"/>
    </location>
    <ligand>
        <name>AMP</name>
        <dbReference type="ChEBI" id="CHEBI:456215"/>
    </ligand>
</feature>
<dbReference type="PANTHER" id="PTHR12592:SF0">
    <property type="entry name" value="ATP-DEPENDENT (S)-NAD(P)H-HYDRATE DEHYDRATASE"/>
    <property type="match status" value="1"/>
</dbReference>
<keyword evidence="11 18" id="KW-0413">Isomerase</keyword>
<evidence type="ECO:0000256" key="19">
    <source>
        <dbReference type="PIRNR" id="PIRNR017184"/>
    </source>
</evidence>
<sequence>MELLGAGQMRAAEQHAMARGQASGAELMERAGRGVVDALLARRPAFAHAPHRALVLCGPGNNGGDGLVVARLLRARGWQVEVRLWGDPARLPPDAATNLARWGEAAPWRRPEIAASMACGVDLVVDALFGTGLSRGLPADMAGIRDAIDRSGAFRLAVDLPSGICSDSGRDLGHALAADLTVSFHRPRIGHYLLPGATLCGALAIVDIGLGPDGVAPETVVRLAEATPEAVLKGQGHKYEHGHVLVLSGPASHGGAARLAARGALRMGAGLVTIGAPGDALPEHAARLDAVMLRGIGDAAALATALEDPRLDTLLLGPGLGVERASGLARVALAAGRATVLDADALSCWADRPEALFDLLHENVVLTPHMGEFARLFPDITASLAAPPGRGPAFSKVDAVTAAARRAGCTVLLKGPDTVIADRTGATRIAAALYERSVPWLATAGAGDVLAGFIAGLLARGLPPIAAAASAAVLHADCARAFGPGLIAEDLPDALPRVLAAVSHGARALRE</sequence>
<dbReference type="SUPFAM" id="SSF53613">
    <property type="entry name" value="Ribokinase-like"/>
    <property type="match status" value="1"/>
</dbReference>
<comment type="similarity">
    <text evidence="3 19">In the N-terminal section; belongs to the NnrE/AIBP family.</text>
</comment>
<comment type="catalytic activity">
    <reaction evidence="15 17 19">
        <text>(6S)-NADHX + ADP = AMP + phosphate + NADH + H(+)</text>
        <dbReference type="Rhea" id="RHEA:32223"/>
        <dbReference type="ChEBI" id="CHEBI:15378"/>
        <dbReference type="ChEBI" id="CHEBI:43474"/>
        <dbReference type="ChEBI" id="CHEBI:57945"/>
        <dbReference type="ChEBI" id="CHEBI:64074"/>
        <dbReference type="ChEBI" id="CHEBI:456215"/>
        <dbReference type="ChEBI" id="CHEBI:456216"/>
        <dbReference type="EC" id="4.2.1.136"/>
    </reaction>
</comment>
<keyword evidence="13" id="KW-0511">Multifunctional enzyme</keyword>
<dbReference type="InterPro" id="IPR000631">
    <property type="entry name" value="CARKD"/>
</dbReference>
<keyword evidence="5 18" id="KW-0479">Metal-binding</keyword>
<dbReference type="SUPFAM" id="SSF64153">
    <property type="entry name" value="YjeF N-terminal domain-like"/>
    <property type="match status" value="1"/>
</dbReference>
<keyword evidence="8 17" id="KW-0521">NADP</keyword>
<keyword evidence="6 17" id="KW-0547">Nucleotide-binding</keyword>
<comment type="catalytic activity">
    <reaction evidence="1 18 19">
        <text>(6R)-NADHX = (6S)-NADHX</text>
        <dbReference type="Rhea" id="RHEA:32215"/>
        <dbReference type="ChEBI" id="CHEBI:64074"/>
        <dbReference type="ChEBI" id="CHEBI:64075"/>
        <dbReference type="EC" id="5.1.99.6"/>
    </reaction>
</comment>
<evidence type="ECO:0000256" key="17">
    <source>
        <dbReference type="HAMAP-Rule" id="MF_01965"/>
    </source>
</evidence>
<feature type="binding site" evidence="18">
    <location>
        <position position="159"/>
    </location>
    <ligand>
        <name>(6S)-NADPHX</name>
        <dbReference type="ChEBI" id="CHEBI:64076"/>
    </ligand>
</feature>
<evidence type="ECO:0000256" key="8">
    <source>
        <dbReference type="ARBA" id="ARBA00022857"/>
    </source>
</evidence>
<gene>
    <name evidence="17" type="primary">nnrD</name>
    <name evidence="18" type="synonym">nnrE</name>
    <name evidence="22" type="ORF">HMH01_09530</name>
</gene>
<evidence type="ECO:0000256" key="10">
    <source>
        <dbReference type="ARBA" id="ARBA00023027"/>
    </source>
</evidence>
<dbReference type="AlphaFoldDB" id="A0A849L307"/>
<dbReference type="InterPro" id="IPR004443">
    <property type="entry name" value="YjeF_N_dom"/>
</dbReference>
<comment type="cofactor">
    <cofactor evidence="17">
        <name>Mg(2+)</name>
        <dbReference type="ChEBI" id="CHEBI:18420"/>
    </cofactor>
</comment>
<dbReference type="InterPro" id="IPR030677">
    <property type="entry name" value="Nnr"/>
</dbReference>
<evidence type="ECO:0000259" key="21">
    <source>
        <dbReference type="PROSITE" id="PS51385"/>
    </source>
</evidence>
<dbReference type="PROSITE" id="PS01050">
    <property type="entry name" value="YJEF_C_2"/>
    <property type="match status" value="1"/>
</dbReference>
<dbReference type="PROSITE" id="PS51383">
    <property type="entry name" value="YJEF_C_3"/>
    <property type="match status" value="1"/>
</dbReference>
<keyword evidence="23" id="KW-1185">Reference proteome</keyword>
<feature type="binding site" evidence="17">
    <location>
        <position position="448"/>
    </location>
    <ligand>
        <name>(6S)-NADPHX</name>
        <dbReference type="ChEBI" id="CHEBI:64076"/>
    </ligand>
</feature>
<comment type="caution">
    <text evidence="22">The sequence shown here is derived from an EMBL/GenBank/DDBJ whole genome shotgun (WGS) entry which is preliminary data.</text>
</comment>
<feature type="binding site" evidence="18">
    <location>
        <position position="126"/>
    </location>
    <ligand>
        <name>K(+)</name>
        <dbReference type="ChEBI" id="CHEBI:29103"/>
    </ligand>
</feature>
<evidence type="ECO:0000256" key="12">
    <source>
        <dbReference type="ARBA" id="ARBA00023239"/>
    </source>
</evidence>
<dbReference type="NCBIfam" id="TIGR00197">
    <property type="entry name" value="yjeF_nterm"/>
    <property type="match status" value="1"/>
</dbReference>
<comment type="cofactor">
    <cofactor evidence="18 19">
        <name>K(+)</name>
        <dbReference type="ChEBI" id="CHEBI:29103"/>
    </cofactor>
    <text evidence="18 19">Binds 1 potassium ion per subunit.</text>
</comment>
<comment type="function">
    <text evidence="14 19">Bifunctional enzyme that catalyzes the epimerization of the S- and R-forms of NAD(P)HX and the dehydration of the S-form of NAD(P)HX at the expense of ADP, which is converted to AMP. This allows the repair of both epimers of NAD(P)HX, a damaged form of NAD(P)H that is a result of enzymatic or heat-dependent hydration.</text>
</comment>
<evidence type="ECO:0000313" key="23">
    <source>
        <dbReference type="Proteomes" id="UP000572377"/>
    </source>
</evidence>
<dbReference type="InterPro" id="IPR029056">
    <property type="entry name" value="Ribokinase-like"/>
</dbReference>
<reference evidence="22 23" key="1">
    <citation type="submission" date="2020-05" db="EMBL/GenBank/DDBJ databases">
        <title>Gimesia benthica sp. nov., a novel planctomycete isolated from a deep-sea water sample of the Northwest Indian Ocean.</title>
        <authorList>
            <person name="Wang J."/>
            <person name="Ruan C."/>
            <person name="Song L."/>
            <person name="Zhu Y."/>
            <person name="Li A."/>
            <person name="Zheng X."/>
            <person name="Wang L."/>
            <person name="Lu Z."/>
            <person name="Huang Y."/>
            <person name="Du W."/>
            <person name="Zhou Y."/>
            <person name="Huang L."/>
            <person name="Dai X."/>
        </authorList>
    </citation>
    <scope>NUCLEOTIDE SEQUENCE [LARGE SCALE GENOMIC DNA]</scope>
    <source>
        <strain evidence="22 23">YYQ-30</strain>
    </source>
</reference>
<dbReference type="HAMAP" id="MF_01966">
    <property type="entry name" value="NADHX_epimerase"/>
    <property type="match status" value="1"/>
</dbReference>
<evidence type="ECO:0000256" key="18">
    <source>
        <dbReference type="HAMAP-Rule" id="MF_01966"/>
    </source>
</evidence>
<comment type="similarity">
    <text evidence="17">Belongs to the NnrD/CARKD family.</text>
</comment>
<evidence type="ECO:0000256" key="9">
    <source>
        <dbReference type="ARBA" id="ARBA00022958"/>
    </source>
</evidence>
<dbReference type="RefSeq" id="WP_171324640.1">
    <property type="nucleotide sequence ID" value="NZ_JABFBC010000001.1"/>
</dbReference>
<feature type="binding site" evidence="17">
    <location>
        <position position="369"/>
    </location>
    <ligand>
        <name>(6S)-NADPHX</name>
        <dbReference type="ChEBI" id="CHEBI:64076"/>
    </ligand>
</feature>
<comment type="function">
    <text evidence="18">Catalyzes the epimerization of the S- and R-forms of NAD(P)HX, a damaged form of NAD(P)H that is a result of enzymatic or heat-dependent hydration. This is a prerequisite for the S-specific NAD(P)H-hydrate dehydratase to allow the repair of both epimers of NAD(P)HX.</text>
</comment>
<dbReference type="GO" id="GO:0052856">
    <property type="term" value="F:NAD(P)HX epimerase activity"/>
    <property type="evidence" value="ECO:0007669"/>
    <property type="project" value="UniProtKB-UniRule"/>
</dbReference>
<feature type="domain" description="YjeF N-terminal" evidence="21">
    <location>
        <begin position="9"/>
        <end position="216"/>
    </location>
</feature>
<evidence type="ECO:0000313" key="22">
    <source>
        <dbReference type="EMBL" id="NNU80675.1"/>
    </source>
</evidence>
<evidence type="ECO:0000256" key="1">
    <source>
        <dbReference type="ARBA" id="ARBA00000013"/>
    </source>
</evidence>
<dbReference type="GO" id="GO:0046496">
    <property type="term" value="P:nicotinamide nucleotide metabolic process"/>
    <property type="evidence" value="ECO:0007669"/>
    <property type="project" value="UniProtKB-UniRule"/>
</dbReference>
<evidence type="ECO:0000256" key="4">
    <source>
        <dbReference type="ARBA" id="ARBA00009524"/>
    </source>
</evidence>
<keyword evidence="10 17" id="KW-0520">NAD</keyword>
<keyword evidence="9 18" id="KW-0630">Potassium</keyword>
<feature type="binding site" evidence="17">
    <location>
        <position position="447"/>
    </location>
    <ligand>
        <name>AMP</name>
        <dbReference type="ChEBI" id="CHEBI:456215"/>
    </ligand>
</feature>
<dbReference type="PIRSF" id="PIRSF017184">
    <property type="entry name" value="Nnr"/>
    <property type="match status" value="1"/>
</dbReference>
<evidence type="ECO:0000256" key="5">
    <source>
        <dbReference type="ARBA" id="ARBA00022723"/>
    </source>
</evidence>
<dbReference type="GO" id="GO:0005524">
    <property type="term" value="F:ATP binding"/>
    <property type="evidence" value="ECO:0007669"/>
    <property type="project" value="UniProtKB-UniRule"/>
</dbReference>
<comment type="function">
    <text evidence="17">Catalyzes the dehydration of the S-form of NAD(P)HX at the expense of ADP, which is converted to AMP. Together with NAD(P)HX epimerase, which catalyzes the epimerization of the S- and R-forms, the enzyme allows the repair of both epimers of NAD(P)HX, a damaged form of NAD(P)H that is a result of enzymatic or heat-dependent hydration.</text>
</comment>
<dbReference type="GO" id="GO:0046872">
    <property type="term" value="F:metal ion binding"/>
    <property type="evidence" value="ECO:0007669"/>
    <property type="project" value="UniProtKB-UniRule"/>
</dbReference>
<feature type="domain" description="YjeF C-terminal" evidence="20">
    <location>
        <begin position="221"/>
        <end position="502"/>
    </location>
</feature>